<comment type="caution">
    <text evidence="1">The sequence shown here is derived from an EMBL/GenBank/DDBJ whole genome shotgun (WGS) entry which is preliminary data.</text>
</comment>
<evidence type="ECO:0000313" key="2">
    <source>
        <dbReference type="Proteomes" id="UP001145072"/>
    </source>
</evidence>
<organism evidence="1 2">
    <name type="scientific">Aquibacillus koreensis</name>
    <dbReference type="NCBI Taxonomy" id="279446"/>
    <lineage>
        <taxon>Bacteria</taxon>
        <taxon>Bacillati</taxon>
        <taxon>Bacillota</taxon>
        <taxon>Bacilli</taxon>
        <taxon>Bacillales</taxon>
        <taxon>Bacillaceae</taxon>
        <taxon>Aquibacillus</taxon>
    </lineage>
</organism>
<name>A0A9X3WIC0_9BACI</name>
<dbReference type="Proteomes" id="UP001145072">
    <property type="component" value="Unassembled WGS sequence"/>
</dbReference>
<dbReference type="RefSeq" id="WP_259868805.1">
    <property type="nucleotide sequence ID" value="NZ_JAMQJZ010000004.1"/>
</dbReference>
<reference evidence="1" key="1">
    <citation type="submission" date="2022-06" db="EMBL/GenBank/DDBJ databases">
        <title>Aquibacillus sp. a new bacterium isolated from soil saline samples.</title>
        <authorList>
            <person name="Galisteo C."/>
            <person name="De La Haba R."/>
            <person name="Sanchez-Porro C."/>
            <person name="Ventosa A."/>
        </authorList>
    </citation>
    <scope>NUCLEOTIDE SEQUENCE</scope>
    <source>
        <strain evidence="1">JCM 12387</strain>
    </source>
</reference>
<keyword evidence="2" id="KW-1185">Reference proteome</keyword>
<proteinExistence type="predicted"/>
<dbReference type="AlphaFoldDB" id="A0A9X3WIC0"/>
<protein>
    <submittedName>
        <fullName evidence="1">Uncharacterized protein</fullName>
    </submittedName>
</protein>
<gene>
    <name evidence="1" type="ORF">NC661_07730</name>
</gene>
<sequence>MDTELHTGFTELIGGDAEIGVAFTGKSSKVTGLRVFLTESQLVAKSIEKKHKNRFYISESF</sequence>
<dbReference type="EMBL" id="JAMQJZ010000004">
    <property type="protein sequence ID" value="MDC3420260.1"/>
    <property type="molecule type" value="Genomic_DNA"/>
</dbReference>
<evidence type="ECO:0000313" key="1">
    <source>
        <dbReference type="EMBL" id="MDC3420260.1"/>
    </source>
</evidence>
<accession>A0A9X3WIC0</accession>